<accession>A0AAV9X622</accession>
<protein>
    <submittedName>
        <fullName evidence="2">Uncharacterized protein</fullName>
    </submittedName>
</protein>
<gene>
    <name evidence="2" type="ORF">TWF694_011716</name>
</gene>
<reference evidence="2 3" key="1">
    <citation type="submission" date="2019-10" db="EMBL/GenBank/DDBJ databases">
        <authorList>
            <person name="Palmer J.M."/>
        </authorList>
    </citation>
    <scope>NUCLEOTIDE SEQUENCE [LARGE SCALE GENOMIC DNA]</scope>
    <source>
        <strain evidence="2 3">TWF694</strain>
    </source>
</reference>
<evidence type="ECO:0000313" key="3">
    <source>
        <dbReference type="Proteomes" id="UP001365542"/>
    </source>
</evidence>
<sequence length="395" mass="43343">MRLNRMYSFVLGFLIKLSSSRPDSLDLNSDIVSSEHNDTTNPIHHRESWAIVCYNSSSATGQDISPSIIPIAVQNIISSKTQALYTPNHPNCSVWWNDLATSVVISICGQDSQRATISASDVAARVSMLTLGFENSVKAETKCNWQQSGTELANSQNGSYIHGSIQYIGEDAKENWRVEVARQGDYPVWFNQKELSSSNVTSQPLNYTMNCIEKPQTQSDPGLSMKEIQDTRLNIQNDLVGPFLQSQLSTSICKQYYCDNSNNVSVSLCGAGSETKQPTGYVTDLMDKAMTELSENDPRINCTWIVRTDATNKCYFVDNLGGVFSNGKPSGPPMSITKLESNMTCDKLFAQMQLPPSNTLPLPDAVVSAAPQGSQISPSLLPTGFLLTPIAIPWK</sequence>
<evidence type="ECO:0000256" key="1">
    <source>
        <dbReference type="SAM" id="SignalP"/>
    </source>
</evidence>
<feature type="chain" id="PRO_5043664913" evidence="1">
    <location>
        <begin position="21"/>
        <end position="395"/>
    </location>
</feature>
<keyword evidence="3" id="KW-1185">Reference proteome</keyword>
<feature type="signal peptide" evidence="1">
    <location>
        <begin position="1"/>
        <end position="20"/>
    </location>
</feature>
<dbReference type="Proteomes" id="UP001365542">
    <property type="component" value="Unassembled WGS sequence"/>
</dbReference>
<comment type="caution">
    <text evidence="2">The sequence shown here is derived from an EMBL/GenBank/DDBJ whole genome shotgun (WGS) entry which is preliminary data.</text>
</comment>
<evidence type="ECO:0000313" key="2">
    <source>
        <dbReference type="EMBL" id="KAK6537534.1"/>
    </source>
</evidence>
<dbReference type="EMBL" id="JAVHJO010000009">
    <property type="protein sequence ID" value="KAK6537534.1"/>
    <property type="molecule type" value="Genomic_DNA"/>
</dbReference>
<proteinExistence type="predicted"/>
<keyword evidence="1" id="KW-0732">Signal</keyword>
<dbReference type="AlphaFoldDB" id="A0AAV9X622"/>
<organism evidence="2 3">
    <name type="scientific">Orbilia ellipsospora</name>
    <dbReference type="NCBI Taxonomy" id="2528407"/>
    <lineage>
        <taxon>Eukaryota</taxon>
        <taxon>Fungi</taxon>
        <taxon>Dikarya</taxon>
        <taxon>Ascomycota</taxon>
        <taxon>Pezizomycotina</taxon>
        <taxon>Orbiliomycetes</taxon>
        <taxon>Orbiliales</taxon>
        <taxon>Orbiliaceae</taxon>
        <taxon>Orbilia</taxon>
    </lineage>
</organism>
<name>A0AAV9X622_9PEZI</name>